<comment type="similarity">
    <text evidence="15">Belongs to the adenylyl cyclase class-4/guanylyl cyclase family.</text>
</comment>
<dbReference type="PROSITE" id="PS00452">
    <property type="entry name" value="GUANYLATE_CYCLASE_1"/>
    <property type="match status" value="1"/>
</dbReference>
<dbReference type="PRINTS" id="PR00255">
    <property type="entry name" value="NATPEPTIDER"/>
</dbReference>
<dbReference type="FunFam" id="1.10.510.10:FF:000990">
    <property type="entry name" value="Guanylate cyclase"/>
    <property type="match status" value="1"/>
</dbReference>
<dbReference type="PROSITE" id="PS50125">
    <property type="entry name" value="GUANYLATE_CYCLASE_2"/>
    <property type="match status" value="1"/>
</dbReference>
<feature type="domain" description="Guanylate cyclase" evidence="20">
    <location>
        <begin position="903"/>
        <end position="1013"/>
    </location>
</feature>
<accession>A0A8R1YW01</accession>
<dbReference type="InterPro" id="IPR001054">
    <property type="entry name" value="A/G_cyclase"/>
</dbReference>
<dbReference type="PANTHER" id="PTHR11920">
    <property type="entry name" value="GUANYLYL CYCLASE"/>
    <property type="match status" value="1"/>
</dbReference>
<evidence type="ECO:0000313" key="22">
    <source>
        <dbReference type="Proteomes" id="UP000005239"/>
    </source>
</evidence>
<evidence type="ECO:0000256" key="17">
    <source>
        <dbReference type="SAM" id="Phobius"/>
    </source>
</evidence>
<keyword evidence="22" id="KW-1185">Reference proteome</keyword>
<dbReference type="EC" id="4.6.1.2" evidence="3 16"/>
<dbReference type="Pfam" id="PF00211">
    <property type="entry name" value="Guanylate_cyc"/>
    <property type="match status" value="2"/>
</dbReference>
<evidence type="ECO:0000256" key="1">
    <source>
        <dbReference type="ARBA" id="ARBA00001436"/>
    </source>
</evidence>
<keyword evidence="5 17" id="KW-0812">Transmembrane</keyword>
<evidence type="ECO:0000256" key="8">
    <source>
        <dbReference type="ARBA" id="ARBA00022989"/>
    </source>
</evidence>
<dbReference type="EnsemblMetazoa" id="PPA34961.1">
    <property type="protein sequence ID" value="PPA34961.1"/>
    <property type="gene ID" value="WBGene00273330"/>
</dbReference>
<dbReference type="SUPFAM" id="SSF56112">
    <property type="entry name" value="Protein kinase-like (PK-like)"/>
    <property type="match status" value="1"/>
</dbReference>
<dbReference type="FunFam" id="3.40.50.2300:FF:000678">
    <property type="entry name" value="Guanylate cyclase"/>
    <property type="match status" value="1"/>
</dbReference>
<keyword evidence="4" id="KW-1003">Cell membrane</keyword>
<dbReference type="Gene3D" id="6.10.250.780">
    <property type="match status" value="1"/>
</dbReference>
<dbReference type="Proteomes" id="UP000005239">
    <property type="component" value="Unassembled WGS sequence"/>
</dbReference>
<dbReference type="InterPro" id="IPR011645">
    <property type="entry name" value="HNOB_dom_associated"/>
</dbReference>
<dbReference type="GO" id="GO:0007168">
    <property type="term" value="P:receptor guanylyl cyclase signaling pathway"/>
    <property type="evidence" value="ECO:0000318"/>
    <property type="project" value="GO_Central"/>
</dbReference>
<dbReference type="GO" id="GO:0005525">
    <property type="term" value="F:GTP binding"/>
    <property type="evidence" value="ECO:0007669"/>
    <property type="project" value="UniProtKB-KW"/>
</dbReference>
<feature type="signal peptide" evidence="18">
    <location>
        <begin position="1"/>
        <end position="17"/>
    </location>
</feature>
<keyword evidence="7" id="KW-0547">Nucleotide-binding</keyword>
<feature type="domain" description="Protein kinase" evidence="19">
    <location>
        <begin position="514"/>
        <end position="824"/>
    </location>
</feature>
<dbReference type="GO" id="GO:0004672">
    <property type="term" value="F:protein kinase activity"/>
    <property type="evidence" value="ECO:0007669"/>
    <property type="project" value="InterPro"/>
</dbReference>
<dbReference type="SUPFAM" id="SSF55073">
    <property type="entry name" value="Nucleotide cyclase"/>
    <property type="match status" value="1"/>
</dbReference>
<organism evidence="21 22">
    <name type="scientific">Pristionchus pacificus</name>
    <name type="common">Parasitic nematode worm</name>
    <dbReference type="NCBI Taxonomy" id="54126"/>
    <lineage>
        <taxon>Eukaryota</taxon>
        <taxon>Metazoa</taxon>
        <taxon>Ecdysozoa</taxon>
        <taxon>Nematoda</taxon>
        <taxon>Chromadorea</taxon>
        <taxon>Rhabditida</taxon>
        <taxon>Rhabditina</taxon>
        <taxon>Diplogasteromorpha</taxon>
        <taxon>Diplogasteroidea</taxon>
        <taxon>Neodiplogasteridae</taxon>
        <taxon>Pristionchus</taxon>
    </lineage>
</organism>
<proteinExistence type="inferred from homology"/>
<dbReference type="Pfam" id="PF07714">
    <property type="entry name" value="PK_Tyr_Ser-Thr"/>
    <property type="match status" value="1"/>
</dbReference>
<evidence type="ECO:0000256" key="11">
    <source>
        <dbReference type="ARBA" id="ARBA00023170"/>
    </source>
</evidence>
<evidence type="ECO:0000256" key="13">
    <source>
        <dbReference type="ARBA" id="ARBA00023239"/>
    </source>
</evidence>
<keyword evidence="11" id="KW-0675">Receptor</keyword>
<keyword evidence="12" id="KW-0325">Glycoprotein</keyword>
<dbReference type="SMART" id="SM00044">
    <property type="entry name" value="CYCc"/>
    <property type="match status" value="1"/>
</dbReference>
<dbReference type="AlphaFoldDB" id="A0A8R1YW01"/>
<evidence type="ECO:0000256" key="3">
    <source>
        <dbReference type="ARBA" id="ARBA00012202"/>
    </source>
</evidence>
<keyword evidence="8 17" id="KW-1133">Transmembrane helix</keyword>
<evidence type="ECO:0000313" key="21">
    <source>
        <dbReference type="EnsemblMetazoa" id="PPA34961.1"/>
    </source>
</evidence>
<evidence type="ECO:0000256" key="16">
    <source>
        <dbReference type="RuleBase" id="RU003431"/>
    </source>
</evidence>
<dbReference type="GO" id="GO:0005886">
    <property type="term" value="C:plasma membrane"/>
    <property type="evidence" value="ECO:0000318"/>
    <property type="project" value="GO_Central"/>
</dbReference>
<evidence type="ECO:0000256" key="14">
    <source>
        <dbReference type="ARBA" id="ARBA00023293"/>
    </source>
</evidence>
<evidence type="ECO:0000256" key="2">
    <source>
        <dbReference type="ARBA" id="ARBA00004251"/>
    </source>
</evidence>
<dbReference type="InterPro" id="IPR001245">
    <property type="entry name" value="Ser-Thr/Tyr_kinase_cat_dom"/>
</dbReference>
<keyword evidence="6 18" id="KW-0732">Signal</keyword>
<evidence type="ECO:0000256" key="9">
    <source>
        <dbReference type="ARBA" id="ARBA00023134"/>
    </source>
</evidence>
<dbReference type="GO" id="GO:0035556">
    <property type="term" value="P:intracellular signal transduction"/>
    <property type="evidence" value="ECO:0007669"/>
    <property type="project" value="InterPro"/>
</dbReference>
<sequence>MLSVPTLLLLMNAGLLAARTMKIGMLFALNDTTLTLFVGYKRHAAAAMVAWNRIQAEGVMPDIDDIEFISRYDECIDGKSVANVVDLFDNKTGAGVEVILGPGCSSPALYDGSVAAYYDLPLVLWGPPYDSTLDDMVNFPTVLSSALSTDPRAIVLVSLLRKFNFSDVSFIYTTERNPLVGRCLNIFNSFSLQLNRASDISMNYNRRVTNTTVDNFQRRLREASAVSRVFIICSENPISRRNILLAANDNGYDTNDYTFIFMEEQGTAFKTYSTLGTNNVWVNSTNNDDPRNFDALSAARKMLVLDIVAYNDTAAFVQKVRDAFTQAPFNCSDCTEIETAVSRVVNFHDAFLLFAYTRNRTVKANPNYATKISGRALMQNAQGTFNGQSGAVRINVNGTRDPSFVLYSLDAADVSQAMIRFDVSLSTDRKSRTVLSFFQQAVELYTSESQLWISRGGVRPVNDPRCGFGGDECPLSFQEQYLAIVIAAVAVLLLVVCTLIFFLIWVIRSRHREEALRDRIWQITFNSLIKPAQKSITSSKFSLSSSLTTSTKLTDSSKPSETLSEVKRRLISYCIQETDRHAFFFLNGEAIAATKHAIRHYLSKRETMDLRTLHSLDHDNINKFLGICTDGPQFMTIWRFCSRGSLRDVIETGRLQMDWFFKFSIMRYISEGLHYLHHSPLGAHGWLSSGCCLVDDRWQLKISYGGCRFIKETEMRSTKNLLWTAPEIIRSGDTVGTLSGDIYSFAIICSEIVTRRSAWNIEEDHVDPEELIYKLKRGGVKAIRPELETEDGNDVNSSMLLIIKDCWAEEPEQRPNTDQIRALLKSINHGREVATSANLMDHVFNVLEQYASTLEDEVESRMKELVEEKKKSDVLLYRMLPRQVAERLKLGQAVGPENFECVTIFFSDVVSFTTLASRSTPIQVVNLLNDLYSTFDAIIEEHDVYKLVHSLILTNNKANTYKSKQLACVSGLPHRNGNDHAKEARPSVAGVVGITMPRYCLFGDSVNTAARMESNGKPMRIHISSETNHFLTNVIGGYRTELRGEIIIKGKGTVETYWLLEDSELVD</sequence>
<dbReference type="Pfam" id="PF07701">
    <property type="entry name" value="HNOBA"/>
    <property type="match status" value="1"/>
</dbReference>
<keyword evidence="13 15" id="KW-0456">Lyase</keyword>
<evidence type="ECO:0000256" key="15">
    <source>
        <dbReference type="RuleBase" id="RU000405"/>
    </source>
</evidence>
<evidence type="ECO:0000256" key="7">
    <source>
        <dbReference type="ARBA" id="ARBA00022741"/>
    </source>
</evidence>
<dbReference type="Gene3D" id="3.40.50.2300">
    <property type="match status" value="2"/>
</dbReference>
<feature type="transmembrane region" description="Helical" evidence="17">
    <location>
        <begin position="481"/>
        <end position="507"/>
    </location>
</feature>
<evidence type="ECO:0000259" key="20">
    <source>
        <dbReference type="PROSITE" id="PS50125"/>
    </source>
</evidence>
<dbReference type="InterPro" id="IPR001828">
    <property type="entry name" value="ANF_lig-bd_rcpt"/>
</dbReference>
<dbReference type="Gene3D" id="1.10.510.10">
    <property type="entry name" value="Transferase(Phosphotransferase) domain 1"/>
    <property type="match status" value="1"/>
</dbReference>
<dbReference type="PROSITE" id="PS50011">
    <property type="entry name" value="PROTEIN_KINASE_DOM"/>
    <property type="match status" value="1"/>
</dbReference>
<dbReference type="CDD" id="cd07302">
    <property type="entry name" value="CHD"/>
    <property type="match status" value="1"/>
</dbReference>
<dbReference type="InterPro" id="IPR050401">
    <property type="entry name" value="Cyclic_nucleotide_synthase"/>
</dbReference>
<evidence type="ECO:0000256" key="5">
    <source>
        <dbReference type="ARBA" id="ARBA00022692"/>
    </source>
</evidence>
<keyword evidence="9" id="KW-0342">GTP-binding</keyword>
<dbReference type="PANTHER" id="PTHR11920:SF493">
    <property type="entry name" value="RECEPTOR-TYPE GUANYLATE CYCLASE GCY-22"/>
    <property type="match status" value="1"/>
</dbReference>
<comment type="subcellular location">
    <subcellularLocation>
        <location evidence="2">Cell membrane</location>
        <topology evidence="2">Single-pass type I membrane protein</topology>
    </subcellularLocation>
</comment>
<evidence type="ECO:0000256" key="4">
    <source>
        <dbReference type="ARBA" id="ARBA00022475"/>
    </source>
</evidence>
<gene>
    <name evidence="21" type="primary">WBGene00273330</name>
</gene>
<dbReference type="SUPFAM" id="SSF53822">
    <property type="entry name" value="Periplasmic binding protein-like I"/>
    <property type="match status" value="1"/>
</dbReference>
<dbReference type="InterPro" id="IPR000719">
    <property type="entry name" value="Prot_kinase_dom"/>
</dbReference>
<dbReference type="GO" id="GO:0001653">
    <property type="term" value="F:peptide receptor activity"/>
    <property type="evidence" value="ECO:0000318"/>
    <property type="project" value="GO_Central"/>
</dbReference>
<dbReference type="GO" id="GO:0006182">
    <property type="term" value="P:cGMP biosynthetic process"/>
    <property type="evidence" value="ECO:0000318"/>
    <property type="project" value="GO_Central"/>
</dbReference>
<dbReference type="InterPro" id="IPR018297">
    <property type="entry name" value="A/G_cyclase_CS"/>
</dbReference>
<keyword evidence="10 17" id="KW-0472">Membrane</keyword>
<dbReference type="GO" id="GO:0005524">
    <property type="term" value="F:ATP binding"/>
    <property type="evidence" value="ECO:0007669"/>
    <property type="project" value="InterPro"/>
</dbReference>
<keyword evidence="14 16" id="KW-0141">cGMP biosynthesis</keyword>
<dbReference type="Gene3D" id="3.30.70.1230">
    <property type="entry name" value="Nucleotide cyclase"/>
    <property type="match status" value="2"/>
</dbReference>
<evidence type="ECO:0000256" key="6">
    <source>
        <dbReference type="ARBA" id="ARBA00022729"/>
    </source>
</evidence>
<feature type="chain" id="PRO_5035841289" description="Guanylate cyclase" evidence="18">
    <location>
        <begin position="18"/>
        <end position="1067"/>
    </location>
</feature>
<evidence type="ECO:0000256" key="10">
    <source>
        <dbReference type="ARBA" id="ARBA00023136"/>
    </source>
</evidence>
<evidence type="ECO:0000256" key="12">
    <source>
        <dbReference type="ARBA" id="ARBA00023180"/>
    </source>
</evidence>
<dbReference type="InterPro" id="IPR011009">
    <property type="entry name" value="Kinase-like_dom_sf"/>
</dbReference>
<reference evidence="22" key="1">
    <citation type="journal article" date="2008" name="Nat. Genet.">
        <title>The Pristionchus pacificus genome provides a unique perspective on nematode lifestyle and parasitism.</title>
        <authorList>
            <person name="Dieterich C."/>
            <person name="Clifton S.W."/>
            <person name="Schuster L.N."/>
            <person name="Chinwalla A."/>
            <person name="Delehaunty K."/>
            <person name="Dinkelacker I."/>
            <person name="Fulton L."/>
            <person name="Fulton R."/>
            <person name="Godfrey J."/>
            <person name="Minx P."/>
            <person name="Mitreva M."/>
            <person name="Roeseler W."/>
            <person name="Tian H."/>
            <person name="Witte H."/>
            <person name="Yang S.P."/>
            <person name="Wilson R.K."/>
            <person name="Sommer R.J."/>
        </authorList>
    </citation>
    <scope>NUCLEOTIDE SEQUENCE [LARGE SCALE GENOMIC DNA]</scope>
    <source>
        <strain evidence="22">PS312</strain>
    </source>
</reference>
<dbReference type="Pfam" id="PF01094">
    <property type="entry name" value="ANF_receptor"/>
    <property type="match status" value="1"/>
</dbReference>
<comment type="catalytic activity">
    <reaction evidence="1 16">
        <text>GTP = 3',5'-cyclic GMP + diphosphate</text>
        <dbReference type="Rhea" id="RHEA:13665"/>
        <dbReference type="ChEBI" id="CHEBI:33019"/>
        <dbReference type="ChEBI" id="CHEBI:37565"/>
        <dbReference type="ChEBI" id="CHEBI:57746"/>
        <dbReference type="EC" id="4.6.1.2"/>
    </reaction>
</comment>
<dbReference type="CDD" id="cd06352">
    <property type="entry name" value="PBP1_NPR_GC-like"/>
    <property type="match status" value="1"/>
</dbReference>
<name>A0A8R1YW01_PRIPA</name>
<evidence type="ECO:0000259" key="19">
    <source>
        <dbReference type="PROSITE" id="PS50011"/>
    </source>
</evidence>
<evidence type="ECO:0000256" key="18">
    <source>
        <dbReference type="SAM" id="SignalP"/>
    </source>
</evidence>
<reference evidence="21" key="2">
    <citation type="submission" date="2022-06" db="UniProtKB">
        <authorList>
            <consortium name="EnsemblMetazoa"/>
        </authorList>
    </citation>
    <scope>IDENTIFICATION</scope>
    <source>
        <strain evidence="21">PS312</strain>
    </source>
</reference>
<dbReference type="InterPro" id="IPR029787">
    <property type="entry name" value="Nucleotide_cyclase"/>
</dbReference>
<dbReference type="InterPro" id="IPR001170">
    <property type="entry name" value="ANPR/GUC"/>
</dbReference>
<dbReference type="GO" id="GO:0004383">
    <property type="term" value="F:guanylate cyclase activity"/>
    <property type="evidence" value="ECO:0000318"/>
    <property type="project" value="GO_Central"/>
</dbReference>
<protein>
    <recommendedName>
        <fullName evidence="3 16">Guanylate cyclase</fullName>
        <ecNumber evidence="3 16">4.6.1.2</ecNumber>
    </recommendedName>
</protein>
<dbReference type="InterPro" id="IPR028082">
    <property type="entry name" value="Peripla_BP_I"/>
</dbReference>